<feature type="transmembrane region" description="Helical" evidence="7">
    <location>
        <begin position="41"/>
        <end position="62"/>
    </location>
</feature>
<feature type="transmembrane region" description="Helical" evidence="7">
    <location>
        <begin position="390"/>
        <end position="409"/>
    </location>
</feature>
<evidence type="ECO:0000313" key="8">
    <source>
        <dbReference type="EMBL" id="BAT23595.1"/>
    </source>
</evidence>
<evidence type="ECO:0000256" key="1">
    <source>
        <dbReference type="ARBA" id="ARBA00004651"/>
    </source>
</evidence>
<name>A0A0P0YR78_9ENTR</name>
<keyword evidence="2" id="KW-1003">Cell membrane</keyword>
<evidence type="ECO:0000256" key="4">
    <source>
        <dbReference type="ARBA" id="ARBA00022989"/>
    </source>
</evidence>
<feature type="transmembrane region" description="Helical" evidence="7">
    <location>
        <begin position="74"/>
        <end position="99"/>
    </location>
</feature>
<protein>
    <recommendedName>
        <fullName evidence="6">Putative O-antigen transporter</fullName>
    </recommendedName>
</protein>
<feature type="transmembrane region" description="Helical" evidence="7">
    <location>
        <begin position="298"/>
        <end position="315"/>
    </location>
</feature>
<evidence type="ECO:0000256" key="2">
    <source>
        <dbReference type="ARBA" id="ARBA00022475"/>
    </source>
</evidence>
<keyword evidence="4 7" id="KW-1133">Transmembrane helix</keyword>
<reference evidence="8" key="1">
    <citation type="submission" date="2014-04" db="EMBL/GenBank/DDBJ databases">
        <authorList>
            <person name="Harrison E."/>
        </authorList>
    </citation>
    <scope>NUCLEOTIDE SEQUENCE</scope>
    <source>
        <strain evidence="8">6837</strain>
    </source>
</reference>
<feature type="transmembrane region" description="Helical" evidence="7">
    <location>
        <begin position="111"/>
        <end position="129"/>
    </location>
</feature>
<feature type="transmembrane region" description="Helical" evidence="7">
    <location>
        <begin position="335"/>
        <end position="354"/>
    </location>
</feature>
<evidence type="ECO:0000256" key="5">
    <source>
        <dbReference type="ARBA" id="ARBA00023136"/>
    </source>
</evidence>
<proteinExistence type="predicted"/>
<feature type="transmembrane region" description="Helical" evidence="7">
    <location>
        <begin position="141"/>
        <end position="163"/>
    </location>
</feature>
<sequence>MSFVKNVSWMGMGTLVSIVVSVVSVPLILKIFSIQETSYFLWLWTLIGIMNLADMGASRGVSKYISSGCNRNRILLYAFSYVSIVFIFLLIAFVISSLVLNSLPWEKLPGFVKIDSLLIVLLSFLTFPLSGYIEGKGNFQYIAIIKNICNICSYALPIFYFYCNFEFEVIIYLSVVFSRALLFLLLCFFCFSHKKNDSKKSDAIEYIEQTTFSKFISFCLSVGLASTLGIIFLYWDRYLAISVLNNEKAVYYIAFSELIVKGYAIPGIITGVVFQYFSSGSYVKNKAWMSKIMRPRHFIAVAMIVSLITLFIYYLCQYYINQVLFGGKDVSDLNIVMYVMIYFSVLNCFSMIATTIGQALNNHKKILFYQVAFLPVFTIFSYVFSVNGYFIIGLILWYIRVPFVLLLTLKLNFLKFKNTHEI</sequence>
<dbReference type="GO" id="GO:0005886">
    <property type="term" value="C:plasma membrane"/>
    <property type="evidence" value="ECO:0007669"/>
    <property type="project" value="UniProtKB-SubCell"/>
</dbReference>
<reference evidence="8" key="2">
    <citation type="journal article" date="2015" name="Sci. Rep.">
        <title>Genetic analysis of capsular polysaccharide synthesis gene clusters in 79 capsular types of Klebsiella spp.</title>
        <authorList>
            <person name="Pan Y.J."/>
            <person name="Lin T.L."/>
            <person name="Chen C.T."/>
            <person name="Chen Y.Y."/>
            <person name="Hsieh P.F."/>
            <person name="Hsu C.R."/>
            <person name="Wu M.C."/>
            <person name="Wang J.T."/>
        </authorList>
    </citation>
    <scope>NUCLEOTIDE SEQUENCE</scope>
    <source>
        <strain evidence="8">6837</strain>
    </source>
</reference>
<feature type="transmembrane region" description="Helical" evidence="7">
    <location>
        <begin position="250"/>
        <end position="277"/>
    </location>
</feature>
<dbReference type="AlphaFoldDB" id="A0A0P0YR78"/>
<keyword evidence="5 7" id="KW-0472">Membrane</keyword>
<keyword evidence="3 7" id="KW-0812">Transmembrane</keyword>
<feature type="transmembrane region" description="Helical" evidence="7">
    <location>
        <begin position="7"/>
        <end position="29"/>
    </location>
</feature>
<accession>A0A0P0YR78</accession>
<dbReference type="PANTHER" id="PTHR30250:SF11">
    <property type="entry name" value="O-ANTIGEN TRANSPORTER-RELATED"/>
    <property type="match status" value="1"/>
</dbReference>
<dbReference type="PANTHER" id="PTHR30250">
    <property type="entry name" value="PST FAMILY PREDICTED COLANIC ACID TRANSPORTER"/>
    <property type="match status" value="1"/>
</dbReference>
<dbReference type="InterPro" id="IPR050833">
    <property type="entry name" value="Poly_Biosynth_Transport"/>
</dbReference>
<evidence type="ECO:0000256" key="3">
    <source>
        <dbReference type="ARBA" id="ARBA00022692"/>
    </source>
</evidence>
<comment type="subcellular location">
    <subcellularLocation>
        <location evidence="1">Cell membrane</location>
        <topology evidence="1">Multi-pass membrane protein</topology>
    </subcellularLocation>
</comment>
<evidence type="ECO:0000256" key="6">
    <source>
        <dbReference type="ARBA" id="ARBA00049738"/>
    </source>
</evidence>
<organism evidence="8">
    <name type="scientific">Klebsiella sp. 6837</name>
    <dbReference type="NCBI Taxonomy" id="1497809"/>
    <lineage>
        <taxon>Bacteria</taxon>
        <taxon>Pseudomonadati</taxon>
        <taxon>Pseudomonadota</taxon>
        <taxon>Gammaproteobacteria</taxon>
        <taxon>Enterobacterales</taxon>
        <taxon>Enterobacteriaceae</taxon>
        <taxon>Klebsiella/Raoultella group</taxon>
        <taxon>Klebsiella</taxon>
    </lineage>
</organism>
<feature type="transmembrane region" description="Helical" evidence="7">
    <location>
        <begin position="366"/>
        <end position="384"/>
    </location>
</feature>
<gene>
    <name evidence="8" type="primary">wzx</name>
</gene>
<feature type="transmembrane region" description="Helical" evidence="7">
    <location>
        <begin position="169"/>
        <end position="191"/>
    </location>
</feature>
<dbReference type="EMBL" id="AB924570">
    <property type="protein sequence ID" value="BAT23595.1"/>
    <property type="molecule type" value="Genomic_DNA"/>
</dbReference>
<evidence type="ECO:0000256" key="7">
    <source>
        <dbReference type="SAM" id="Phobius"/>
    </source>
</evidence>
<feature type="transmembrane region" description="Helical" evidence="7">
    <location>
        <begin position="212"/>
        <end position="235"/>
    </location>
</feature>